<evidence type="ECO:0000313" key="14">
    <source>
        <dbReference type="EMBL" id="GMT24183.1"/>
    </source>
</evidence>
<evidence type="ECO:0000256" key="10">
    <source>
        <dbReference type="ARBA" id="ARBA00023128"/>
    </source>
</evidence>
<gene>
    <name evidence="14" type="ORF">PFISCL1PPCAC_15480</name>
</gene>
<dbReference type="Pfam" id="PF10502">
    <property type="entry name" value="Peptidase_S26"/>
    <property type="match status" value="1"/>
</dbReference>
<evidence type="ECO:0000313" key="15">
    <source>
        <dbReference type="Proteomes" id="UP001432322"/>
    </source>
</evidence>
<keyword evidence="15" id="KW-1185">Reference proteome</keyword>
<dbReference type="GO" id="GO:0042720">
    <property type="term" value="C:mitochondrial inner membrane peptidase complex"/>
    <property type="evidence" value="ECO:0007669"/>
    <property type="project" value="InterPro"/>
</dbReference>
<dbReference type="AlphaFoldDB" id="A0AAV5VXS0"/>
<evidence type="ECO:0000259" key="13">
    <source>
        <dbReference type="Pfam" id="PF10502"/>
    </source>
</evidence>
<dbReference type="PANTHER" id="PTHR46041:SF2">
    <property type="entry name" value="MITOCHONDRIAL INNER MEMBRANE PROTEASE SUBUNIT 2"/>
    <property type="match status" value="1"/>
</dbReference>
<dbReference type="PRINTS" id="PR00727">
    <property type="entry name" value="LEADERPTASE"/>
</dbReference>
<keyword evidence="6" id="KW-0812">Transmembrane</keyword>
<evidence type="ECO:0000256" key="3">
    <source>
        <dbReference type="ARBA" id="ARBA00011805"/>
    </source>
</evidence>
<organism evidence="14 15">
    <name type="scientific">Pristionchus fissidentatus</name>
    <dbReference type="NCBI Taxonomy" id="1538716"/>
    <lineage>
        <taxon>Eukaryota</taxon>
        <taxon>Metazoa</taxon>
        <taxon>Ecdysozoa</taxon>
        <taxon>Nematoda</taxon>
        <taxon>Chromadorea</taxon>
        <taxon>Rhabditida</taxon>
        <taxon>Rhabditina</taxon>
        <taxon>Diplogasteromorpha</taxon>
        <taxon>Diplogasteroidea</taxon>
        <taxon>Neodiplogasteridae</taxon>
        <taxon>Pristionchus</taxon>
    </lineage>
</organism>
<name>A0AAV5VXS0_9BILA</name>
<feature type="active site" evidence="12">
    <location>
        <position position="83"/>
    </location>
</feature>
<dbReference type="EMBL" id="BTSY01000004">
    <property type="protein sequence ID" value="GMT24183.1"/>
    <property type="molecule type" value="Genomic_DNA"/>
</dbReference>
<dbReference type="SUPFAM" id="SSF51306">
    <property type="entry name" value="LexA/Signal peptidase"/>
    <property type="match status" value="1"/>
</dbReference>
<comment type="similarity">
    <text evidence="2">Belongs to the peptidase S26 family. IMP2 subfamily.</text>
</comment>
<keyword evidence="7" id="KW-0999">Mitochondrion inner membrane</keyword>
<dbReference type="GO" id="GO:0004252">
    <property type="term" value="F:serine-type endopeptidase activity"/>
    <property type="evidence" value="ECO:0007669"/>
    <property type="project" value="InterPro"/>
</dbReference>
<keyword evidence="9" id="KW-1133">Transmembrane helix</keyword>
<comment type="subcellular location">
    <subcellularLocation>
        <location evidence="1">Mitochondrion inner membrane</location>
        <topology evidence="1">Single-pass membrane protein</topology>
    </subcellularLocation>
</comment>
<evidence type="ECO:0000256" key="7">
    <source>
        <dbReference type="ARBA" id="ARBA00022792"/>
    </source>
</evidence>
<evidence type="ECO:0000256" key="2">
    <source>
        <dbReference type="ARBA" id="ARBA00007066"/>
    </source>
</evidence>
<evidence type="ECO:0000256" key="1">
    <source>
        <dbReference type="ARBA" id="ARBA00004434"/>
    </source>
</evidence>
<sequence length="151" mass="16877">FLRSIGRIALGSCVVVTFIDRIGHPAVVQGSSMVPTLEGASASFWERDVIWLSTLYLSPQLGDVMTFTYYSSSPRNHSKVLIKRVTSLEGGLVRRKPNSELLIVPEGHCWMESDNGKNANDSNRFGPVSYGLVQARATYIIWPPHRWSQIK</sequence>
<comment type="subunit">
    <text evidence="3">Heterodimer of 2 subunits, IMMPL1 and IMMPL2.</text>
</comment>
<reference evidence="14" key="1">
    <citation type="submission" date="2023-10" db="EMBL/GenBank/DDBJ databases">
        <title>Genome assembly of Pristionchus species.</title>
        <authorList>
            <person name="Yoshida K."/>
            <person name="Sommer R.J."/>
        </authorList>
    </citation>
    <scope>NUCLEOTIDE SEQUENCE</scope>
    <source>
        <strain evidence="14">RS5133</strain>
    </source>
</reference>
<dbReference type="InterPro" id="IPR000223">
    <property type="entry name" value="Pept_S26A_signal_pept_1"/>
</dbReference>
<proteinExistence type="inferred from homology"/>
<evidence type="ECO:0000256" key="5">
    <source>
        <dbReference type="ARBA" id="ARBA00022670"/>
    </source>
</evidence>
<dbReference type="InterPro" id="IPR036286">
    <property type="entry name" value="LexA/Signal_pep-like_sf"/>
</dbReference>
<dbReference type="PANTHER" id="PTHR46041">
    <property type="entry name" value="MITOCHONDRIAL INNER MEMBRANE PROTEASE SUBUNIT 2"/>
    <property type="match status" value="1"/>
</dbReference>
<dbReference type="GO" id="GO:0006627">
    <property type="term" value="P:protein processing involved in protein targeting to mitochondrion"/>
    <property type="evidence" value="ECO:0007669"/>
    <property type="project" value="InterPro"/>
</dbReference>
<keyword evidence="10" id="KW-0496">Mitochondrion</keyword>
<keyword evidence="8" id="KW-0378">Hydrolase</keyword>
<feature type="active site" evidence="12">
    <location>
        <position position="32"/>
    </location>
</feature>
<dbReference type="CDD" id="cd06530">
    <property type="entry name" value="S26_SPase_I"/>
    <property type="match status" value="1"/>
</dbReference>
<evidence type="ECO:0000256" key="12">
    <source>
        <dbReference type="PIRSR" id="PIRSR600223-1"/>
    </source>
</evidence>
<evidence type="ECO:0000256" key="8">
    <source>
        <dbReference type="ARBA" id="ARBA00022801"/>
    </source>
</evidence>
<comment type="caution">
    <text evidence="14">The sequence shown here is derived from an EMBL/GenBank/DDBJ whole genome shotgun (WGS) entry which is preliminary data.</text>
</comment>
<dbReference type="Gene3D" id="2.10.109.10">
    <property type="entry name" value="Umud Fragment, subunit A"/>
    <property type="match status" value="1"/>
</dbReference>
<evidence type="ECO:0000256" key="6">
    <source>
        <dbReference type="ARBA" id="ARBA00022692"/>
    </source>
</evidence>
<dbReference type="GO" id="GO:0006465">
    <property type="term" value="P:signal peptide processing"/>
    <property type="evidence" value="ECO:0007669"/>
    <property type="project" value="InterPro"/>
</dbReference>
<evidence type="ECO:0000256" key="11">
    <source>
        <dbReference type="ARBA" id="ARBA00023136"/>
    </source>
</evidence>
<dbReference type="InterPro" id="IPR037730">
    <property type="entry name" value="IMP2"/>
</dbReference>
<keyword evidence="11" id="KW-0472">Membrane</keyword>
<keyword evidence="5" id="KW-0645">Protease</keyword>
<feature type="non-terminal residue" evidence="14">
    <location>
        <position position="1"/>
    </location>
</feature>
<accession>A0AAV5VXS0</accession>
<protein>
    <recommendedName>
        <fullName evidence="4">Mitochondrial inner membrane protease subunit 2</fullName>
    </recommendedName>
</protein>
<feature type="domain" description="Peptidase S26" evidence="13">
    <location>
        <begin position="8"/>
        <end position="101"/>
    </location>
</feature>
<dbReference type="Proteomes" id="UP001432322">
    <property type="component" value="Unassembled WGS sequence"/>
</dbReference>
<dbReference type="InterPro" id="IPR019533">
    <property type="entry name" value="Peptidase_S26"/>
</dbReference>
<evidence type="ECO:0000256" key="9">
    <source>
        <dbReference type="ARBA" id="ARBA00022989"/>
    </source>
</evidence>
<evidence type="ECO:0000256" key="4">
    <source>
        <dbReference type="ARBA" id="ARBA00013650"/>
    </source>
</evidence>